<dbReference type="EMBL" id="JACHIR010000001">
    <property type="protein sequence ID" value="MBB5895843.1"/>
    <property type="molecule type" value="Genomic_DNA"/>
</dbReference>
<feature type="transmembrane region" description="Helical" evidence="2">
    <location>
        <begin position="22"/>
        <end position="39"/>
    </location>
</feature>
<reference evidence="3 4" key="1">
    <citation type="submission" date="2020-08" db="EMBL/GenBank/DDBJ databases">
        <title>Sequencing the genomes of 1000 actinobacteria strains.</title>
        <authorList>
            <person name="Klenk H.-P."/>
        </authorList>
    </citation>
    <scope>NUCLEOTIDE SEQUENCE [LARGE SCALE GENOMIC DNA]</scope>
    <source>
        <strain evidence="3 4">DSM 43851</strain>
    </source>
</reference>
<protein>
    <submittedName>
        <fullName evidence="3">Uncharacterized protein</fullName>
    </submittedName>
</protein>
<keyword evidence="2" id="KW-0472">Membrane</keyword>
<comment type="caution">
    <text evidence="3">The sequence shown here is derived from an EMBL/GenBank/DDBJ whole genome shotgun (WGS) entry which is preliminary data.</text>
</comment>
<feature type="transmembrane region" description="Helical" evidence="2">
    <location>
        <begin position="104"/>
        <end position="123"/>
    </location>
</feature>
<feature type="transmembrane region" description="Helical" evidence="2">
    <location>
        <begin position="143"/>
        <end position="162"/>
    </location>
</feature>
<name>A0A7W9KNJ7_9PSEU</name>
<dbReference type="AlphaFoldDB" id="A0A7W9KNJ7"/>
<dbReference type="RefSeq" id="WP_184867587.1">
    <property type="nucleotide sequence ID" value="NZ_BAAAWY010000050.1"/>
</dbReference>
<sequence length="195" mass="19631">MPNEDTAPIPVQTTAARPGTRAVAFLFAAGVLLIVSTFMDLVTLPQPGSEESLASINGWGLDLGIGHTIQQYVGVVALVAGVALIVVAAASLMPGFGWTRNASLVAAGLGVGAGLFLGASGYSTGTFLAEIAGVSGQAVSPHIGLGIWLALLGAACALAAIASPVRTETVAAPPPAEEEPVVYRVDEPEGESERE</sequence>
<organism evidence="3 4">
    <name type="scientific">Kutzneria kofuensis</name>
    <dbReference type="NCBI Taxonomy" id="103725"/>
    <lineage>
        <taxon>Bacteria</taxon>
        <taxon>Bacillati</taxon>
        <taxon>Actinomycetota</taxon>
        <taxon>Actinomycetes</taxon>
        <taxon>Pseudonocardiales</taxon>
        <taxon>Pseudonocardiaceae</taxon>
        <taxon>Kutzneria</taxon>
    </lineage>
</organism>
<gene>
    <name evidence="3" type="ORF">BJ998_007039</name>
</gene>
<dbReference type="Proteomes" id="UP000585638">
    <property type="component" value="Unassembled WGS sequence"/>
</dbReference>
<evidence type="ECO:0000313" key="3">
    <source>
        <dbReference type="EMBL" id="MBB5895843.1"/>
    </source>
</evidence>
<evidence type="ECO:0000256" key="1">
    <source>
        <dbReference type="SAM" id="MobiDB-lite"/>
    </source>
</evidence>
<proteinExistence type="predicted"/>
<feature type="region of interest" description="Disordered" evidence="1">
    <location>
        <begin position="170"/>
        <end position="195"/>
    </location>
</feature>
<evidence type="ECO:0000313" key="4">
    <source>
        <dbReference type="Proteomes" id="UP000585638"/>
    </source>
</evidence>
<feature type="transmembrane region" description="Helical" evidence="2">
    <location>
        <begin position="69"/>
        <end position="92"/>
    </location>
</feature>
<evidence type="ECO:0000256" key="2">
    <source>
        <dbReference type="SAM" id="Phobius"/>
    </source>
</evidence>
<accession>A0A7W9KNJ7</accession>
<keyword evidence="2" id="KW-0812">Transmembrane</keyword>
<keyword evidence="4" id="KW-1185">Reference proteome</keyword>
<keyword evidence="2" id="KW-1133">Transmembrane helix</keyword>
<feature type="compositionally biased region" description="Basic and acidic residues" evidence="1">
    <location>
        <begin position="184"/>
        <end position="195"/>
    </location>
</feature>